<feature type="transmembrane region" description="Helical" evidence="1">
    <location>
        <begin position="159"/>
        <end position="181"/>
    </location>
</feature>
<feature type="chain" id="PRO_5040745025" evidence="2">
    <location>
        <begin position="19"/>
        <end position="224"/>
    </location>
</feature>
<proteinExistence type="predicted"/>
<evidence type="ECO:0000256" key="1">
    <source>
        <dbReference type="SAM" id="Phobius"/>
    </source>
</evidence>
<dbReference type="OMA" id="WEEAPEN"/>
<keyword evidence="2" id="KW-0732">Signal</keyword>
<dbReference type="Proteomes" id="UP001165740">
    <property type="component" value="Chromosome 15"/>
</dbReference>
<reference evidence="4" key="1">
    <citation type="submission" date="2025-08" db="UniProtKB">
        <authorList>
            <consortium name="RefSeq"/>
        </authorList>
    </citation>
    <scope>IDENTIFICATION</scope>
</reference>
<feature type="signal peptide" evidence="2">
    <location>
        <begin position="1"/>
        <end position="18"/>
    </location>
</feature>
<protein>
    <submittedName>
        <fullName evidence="4">Uncharacterized protein LOC106055719</fullName>
    </submittedName>
</protein>
<dbReference type="GeneID" id="106055719"/>
<gene>
    <name evidence="4" type="primary">LOC106055719</name>
</gene>
<keyword evidence="3" id="KW-1185">Reference proteome</keyword>
<name>A0A9U8DZQ0_BIOGL</name>
<dbReference type="OrthoDB" id="6141309at2759"/>
<evidence type="ECO:0000313" key="3">
    <source>
        <dbReference type="Proteomes" id="UP001165740"/>
    </source>
</evidence>
<dbReference type="KEGG" id="bgt:106055719"/>
<organism evidence="3 4">
    <name type="scientific">Biomphalaria glabrata</name>
    <name type="common">Bloodfluke planorb</name>
    <name type="synonym">Freshwater snail</name>
    <dbReference type="NCBI Taxonomy" id="6526"/>
    <lineage>
        <taxon>Eukaryota</taxon>
        <taxon>Metazoa</taxon>
        <taxon>Spiralia</taxon>
        <taxon>Lophotrochozoa</taxon>
        <taxon>Mollusca</taxon>
        <taxon>Gastropoda</taxon>
        <taxon>Heterobranchia</taxon>
        <taxon>Euthyneura</taxon>
        <taxon>Panpulmonata</taxon>
        <taxon>Hygrophila</taxon>
        <taxon>Lymnaeoidea</taxon>
        <taxon>Planorbidae</taxon>
        <taxon>Biomphalaria</taxon>
    </lineage>
</organism>
<evidence type="ECO:0000256" key="2">
    <source>
        <dbReference type="SAM" id="SignalP"/>
    </source>
</evidence>
<keyword evidence="1" id="KW-1133">Transmembrane helix</keyword>
<dbReference type="AlphaFoldDB" id="A0A9U8DZQ0"/>
<evidence type="ECO:0000313" key="4">
    <source>
        <dbReference type="RefSeq" id="XP_013067569.2"/>
    </source>
</evidence>
<keyword evidence="1" id="KW-0472">Membrane</keyword>
<accession>A0A9U8DZQ0</accession>
<dbReference type="RefSeq" id="XP_013067569.2">
    <property type="nucleotide sequence ID" value="XM_013212115.2"/>
</dbReference>
<sequence>MLVTLAVCLLVTFLTVNSADVSPVWKIQLTHFTVWKGSMNIGGKQTLCVLDVMRINYHPHGEVHVTFRADRDHLEMIGKSDDDVVVVFDEHTRWEEAPENHQDLRFTGKFHMSDINYYYEGNVSSQENILGTIWLSPAGQQVEVEIVKENKALKYGLSIGLPVGLALIIIVAAGLIMWWACKKGYLRHVPLAYKHFTNPNPKKSGEVYKLGTDYGKGESPTIHI</sequence>
<keyword evidence="1" id="KW-0812">Transmembrane</keyword>